<keyword evidence="2" id="KW-0472">Membrane</keyword>
<evidence type="ECO:0000313" key="6">
    <source>
        <dbReference type="Proteomes" id="UP000007879"/>
    </source>
</evidence>
<dbReference type="OrthoDB" id="5325112at2759"/>
<dbReference type="PANTHER" id="PTHR12894">
    <property type="entry name" value="CNH DOMAIN CONTAINING"/>
    <property type="match status" value="1"/>
</dbReference>
<sequence>MTLKKFTSKPIISLSVIPEQDMFLALTTDGEFHCASLVTYQTVNIGIPRLKGCSTFAVDWHRLKGFNAYLRVCIVLKKKLLIYTYFGGTFTQTNDLVVLETPKMVSWLGEGIIFCIKKDLYYMSLDGSSKELFSIGQHRSEPCVLPIMRGDKQEMLVLNDDKQISLDTEAKPTQPSALVWSENPVSIIHIHPYIIGMLPRSIEIRALEQKLLVQSIKTNEQIKDHVRFIAHDQVTLVASHTQVYKLEPKAYEKQVQQCVLTKQFELALEISELIKETESERKLRREEILRRYAFYLFTRFEFEKSLKFYLEINEDPIKVIALYPHFLPSEHRQNLSLPTSPPTFTGEDLKKATEFLIKYLTQLRYLEQQNLQQLLTRMENKREDSPIDSESKKKIDARLQLIDTTLLKCYIKTGNNTLIGSLVRLPENHLHLGESERVLRNDEKFQELVQLYQTKGQHKLALTMLHSFHGGPNSSLSGVWPTIRLSSEPRQREYRAYT</sequence>
<dbReference type="GO" id="GO:0006914">
    <property type="term" value="P:autophagy"/>
    <property type="evidence" value="ECO:0007669"/>
    <property type="project" value="TreeGrafter"/>
</dbReference>
<reference evidence="6" key="1">
    <citation type="journal article" date="2010" name="Nature">
        <title>The Amphimedon queenslandica genome and the evolution of animal complexity.</title>
        <authorList>
            <person name="Srivastava M."/>
            <person name="Simakov O."/>
            <person name="Chapman J."/>
            <person name="Fahey B."/>
            <person name="Gauthier M.E."/>
            <person name="Mitros T."/>
            <person name="Richards G.S."/>
            <person name="Conaco C."/>
            <person name="Dacre M."/>
            <person name="Hellsten U."/>
            <person name="Larroux C."/>
            <person name="Putnam N.H."/>
            <person name="Stanke M."/>
            <person name="Adamska M."/>
            <person name="Darling A."/>
            <person name="Degnan S.M."/>
            <person name="Oakley T.H."/>
            <person name="Plachetzki D.C."/>
            <person name="Zhai Y."/>
            <person name="Adamski M."/>
            <person name="Calcino A."/>
            <person name="Cummins S.F."/>
            <person name="Goodstein D.M."/>
            <person name="Harris C."/>
            <person name="Jackson D.J."/>
            <person name="Leys S.P."/>
            <person name="Shu S."/>
            <person name="Woodcroft B.J."/>
            <person name="Vervoort M."/>
            <person name="Kosik K.S."/>
            <person name="Manning G."/>
            <person name="Degnan B.M."/>
            <person name="Rokhsar D.S."/>
        </authorList>
    </citation>
    <scope>NUCLEOTIDE SEQUENCE [LARGE SCALE GENOMIC DNA]</scope>
</reference>
<dbReference type="InterPro" id="IPR001180">
    <property type="entry name" value="CNH_dom"/>
</dbReference>
<dbReference type="PROSITE" id="PS50219">
    <property type="entry name" value="CNH"/>
    <property type="match status" value="1"/>
</dbReference>
<feature type="domain" description="CNH" evidence="4">
    <location>
        <begin position="1"/>
        <end position="231"/>
    </location>
</feature>
<evidence type="ECO:0000256" key="1">
    <source>
        <dbReference type="ARBA" id="ARBA00004184"/>
    </source>
</evidence>
<dbReference type="Pfam" id="PF00780">
    <property type="entry name" value="CNH"/>
    <property type="match status" value="1"/>
</dbReference>
<dbReference type="GO" id="GO:0034058">
    <property type="term" value="P:endosomal vesicle fusion"/>
    <property type="evidence" value="ECO:0007669"/>
    <property type="project" value="TreeGrafter"/>
</dbReference>
<gene>
    <name evidence="5" type="primary">105315617</name>
</gene>
<evidence type="ECO:0000256" key="3">
    <source>
        <dbReference type="ARBA" id="ARBA00038201"/>
    </source>
</evidence>
<dbReference type="EnsemblMetazoa" id="XM_011410327.2">
    <property type="protein sequence ID" value="XP_011408629.2"/>
    <property type="gene ID" value="LOC105315617"/>
</dbReference>
<dbReference type="GO" id="GO:0012505">
    <property type="term" value="C:endomembrane system"/>
    <property type="evidence" value="ECO:0007669"/>
    <property type="project" value="UniProtKB-SubCell"/>
</dbReference>
<dbReference type="PANTHER" id="PTHR12894:SF49">
    <property type="entry name" value="VAM6_VPS39-LIKE PROTEIN"/>
    <property type="match status" value="1"/>
</dbReference>
<accession>A0A1X7SXP7</accession>
<evidence type="ECO:0000259" key="4">
    <source>
        <dbReference type="PROSITE" id="PS50219"/>
    </source>
</evidence>
<organism evidence="5">
    <name type="scientific">Amphimedon queenslandica</name>
    <name type="common">Sponge</name>
    <dbReference type="NCBI Taxonomy" id="400682"/>
    <lineage>
        <taxon>Eukaryota</taxon>
        <taxon>Metazoa</taxon>
        <taxon>Porifera</taxon>
        <taxon>Demospongiae</taxon>
        <taxon>Heteroscleromorpha</taxon>
        <taxon>Haplosclerida</taxon>
        <taxon>Niphatidae</taxon>
        <taxon>Amphimedon</taxon>
    </lineage>
</organism>
<evidence type="ECO:0000313" key="5">
    <source>
        <dbReference type="EnsemblMetazoa" id="Aqu2.1.06858_001"/>
    </source>
</evidence>
<dbReference type="InterPro" id="IPR032914">
    <property type="entry name" value="Vam6/VPS39/TRAP1"/>
</dbReference>
<dbReference type="EnsemblMetazoa" id="Aqu2.1.06858_001">
    <property type="protein sequence ID" value="Aqu2.1.06858_001"/>
    <property type="gene ID" value="Aqu2.1.06858"/>
</dbReference>
<proteinExistence type="inferred from homology"/>
<dbReference type="InParanoid" id="A0A1X7SXP7"/>
<dbReference type="STRING" id="400682.A0A1X7SXP7"/>
<protein>
    <recommendedName>
        <fullName evidence="4">CNH domain-containing protein</fullName>
    </recommendedName>
</protein>
<comment type="subcellular location">
    <subcellularLocation>
        <location evidence="1">Endomembrane system</location>
        <topology evidence="1">Peripheral membrane protein</topology>
    </subcellularLocation>
</comment>
<dbReference type="GO" id="GO:0005737">
    <property type="term" value="C:cytoplasm"/>
    <property type="evidence" value="ECO:0007669"/>
    <property type="project" value="TreeGrafter"/>
</dbReference>
<name>A0A1X7SXP7_AMPQE</name>
<dbReference type="KEGG" id="aqu:105315617"/>
<dbReference type="GO" id="GO:0016020">
    <property type="term" value="C:membrane"/>
    <property type="evidence" value="ECO:0007669"/>
    <property type="project" value="TreeGrafter"/>
</dbReference>
<dbReference type="Pfam" id="PF10366">
    <property type="entry name" value="Vps39_1"/>
    <property type="match status" value="1"/>
</dbReference>
<keyword evidence="6" id="KW-1185">Reference proteome</keyword>
<dbReference type="InterPro" id="IPR019452">
    <property type="entry name" value="VPS39/TGF_beta_rcpt-assoc_1"/>
</dbReference>
<dbReference type="AlphaFoldDB" id="A0A1X7SXP7"/>
<dbReference type="Proteomes" id="UP000007879">
    <property type="component" value="Unassembled WGS sequence"/>
</dbReference>
<dbReference type="eggNOG" id="KOG2063">
    <property type="taxonomic scope" value="Eukaryota"/>
</dbReference>
<comment type="similarity">
    <text evidence="3">Belongs to the VAM6/VPS39 family.</text>
</comment>
<evidence type="ECO:0000256" key="2">
    <source>
        <dbReference type="ARBA" id="ARBA00023136"/>
    </source>
</evidence>
<reference evidence="5" key="2">
    <citation type="submission" date="2017-05" db="UniProtKB">
        <authorList>
            <consortium name="EnsemblMetazoa"/>
        </authorList>
    </citation>
    <scope>IDENTIFICATION</scope>
</reference>